<keyword evidence="1" id="KW-0175">Coiled coil</keyword>
<evidence type="ECO:0000256" key="1">
    <source>
        <dbReference type="SAM" id="Coils"/>
    </source>
</evidence>
<sequence length="282" mass="32702">MDNRHSNSEGNSNKRRRTRGYHDPLPPGAKGKHRTTALQAGTWIRPADGSRVYDSWTQHPSVVLRPYHGRGTLPLNKWIHYRGPTIATMEHMDADSELVSFQAAIAKRENHFNTRVEVARQTEASATAEIDRLRQVILTLQAELKEIECERDVGRERNLLLQQQVRILERDPSVMVVDPRDPPPTNQHTYDLDDHAQDPPHLRDDISSDDPLREVFASDWEEMEEDREEAAQKAARNTARAQLRAQRCAMETPEKRERRLETRRVLRADRREREKEFPCSGK</sequence>
<feature type="compositionally biased region" description="Basic and acidic residues" evidence="2">
    <location>
        <begin position="252"/>
        <end position="282"/>
    </location>
</feature>
<feature type="compositionally biased region" description="Basic and acidic residues" evidence="2">
    <location>
        <begin position="190"/>
        <end position="213"/>
    </location>
</feature>
<comment type="caution">
    <text evidence="3">The sequence shown here is derived from an EMBL/GenBank/DDBJ whole genome shotgun (WGS) entry which is preliminary data.</text>
</comment>
<feature type="compositionally biased region" description="Acidic residues" evidence="2">
    <location>
        <begin position="219"/>
        <end position="228"/>
    </location>
</feature>
<evidence type="ECO:0000313" key="4">
    <source>
        <dbReference type="Proteomes" id="UP001212997"/>
    </source>
</evidence>
<evidence type="ECO:0000256" key="2">
    <source>
        <dbReference type="SAM" id="MobiDB-lite"/>
    </source>
</evidence>
<name>A0AAD5Y971_9APHY</name>
<dbReference type="AlphaFoldDB" id="A0AAD5Y971"/>
<dbReference type="Proteomes" id="UP001212997">
    <property type="component" value="Unassembled WGS sequence"/>
</dbReference>
<protein>
    <submittedName>
        <fullName evidence="3">Uncharacterized protein</fullName>
    </submittedName>
</protein>
<feature type="compositionally biased region" description="Low complexity" evidence="2">
    <location>
        <begin position="232"/>
        <end position="242"/>
    </location>
</feature>
<evidence type="ECO:0000313" key="3">
    <source>
        <dbReference type="EMBL" id="KAJ3477292.1"/>
    </source>
</evidence>
<keyword evidence="4" id="KW-1185">Reference proteome</keyword>
<feature type="coiled-coil region" evidence="1">
    <location>
        <begin position="123"/>
        <end position="150"/>
    </location>
</feature>
<feature type="region of interest" description="Disordered" evidence="2">
    <location>
        <begin position="175"/>
        <end position="282"/>
    </location>
</feature>
<dbReference type="EMBL" id="JANAWD010000609">
    <property type="protein sequence ID" value="KAJ3477292.1"/>
    <property type="molecule type" value="Genomic_DNA"/>
</dbReference>
<reference evidence="3" key="1">
    <citation type="submission" date="2022-07" db="EMBL/GenBank/DDBJ databases">
        <title>Genome Sequence of Physisporinus lineatus.</title>
        <authorList>
            <person name="Buettner E."/>
        </authorList>
    </citation>
    <scope>NUCLEOTIDE SEQUENCE</scope>
    <source>
        <strain evidence="3">VT162</strain>
    </source>
</reference>
<organism evidence="3 4">
    <name type="scientific">Meripilus lineatus</name>
    <dbReference type="NCBI Taxonomy" id="2056292"/>
    <lineage>
        <taxon>Eukaryota</taxon>
        <taxon>Fungi</taxon>
        <taxon>Dikarya</taxon>
        <taxon>Basidiomycota</taxon>
        <taxon>Agaricomycotina</taxon>
        <taxon>Agaricomycetes</taxon>
        <taxon>Polyporales</taxon>
        <taxon>Meripilaceae</taxon>
        <taxon>Meripilus</taxon>
    </lineage>
</organism>
<proteinExistence type="predicted"/>
<feature type="region of interest" description="Disordered" evidence="2">
    <location>
        <begin position="1"/>
        <end position="35"/>
    </location>
</feature>
<gene>
    <name evidence="3" type="ORF">NLI96_g10563</name>
</gene>
<accession>A0AAD5Y971</accession>